<dbReference type="KEGG" id="mkc:kam1_1664"/>
<gene>
    <name evidence="2" type="ORF">kam1_1664</name>
</gene>
<feature type="transmembrane region" description="Helical" evidence="1">
    <location>
        <begin position="46"/>
        <end position="66"/>
    </location>
</feature>
<feature type="transmembrane region" description="Helical" evidence="1">
    <location>
        <begin position="78"/>
        <end position="95"/>
    </location>
</feature>
<dbReference type="EMBL" id="CP037899">
    <property type="protein sequence ID" value="QDQ42879.1"/>
    <property type="molecule type" value="Genomic_DNA"/>
</dbReference>
<evidence type="ECO:0000256" key="1">
    <source>
        <dbReference type="SAM" id="Phobius"/>
    </source>
</evidence>
<dbReference type="AlphaFoldDB" id="A0A516TNR8"/>
<accession>A0A516TNR8</accession>
<keyword evidence="1" id="KW-0472">Membrane</keyword>
<sequence length="97" mass="11398">MSFMDKKTSLLIFFSIISPATGFLVEMLLGWKFGISSVVDGYRTALLFFRYKDLSLLFFLPSFLLFLRKYRRKKVTDVRLSPLLLILLLYVLFQLCL</sequence>
<protein>
    <submittedName>
        <fullName evidence="2">Uncharacterized protein</fullName>
    </submittedName>
</protein>
<proteinExistence type="predicted"/>
<keyword evidence="1" id="KW-0812">Transmembrane</keyword>
<evidence type="ECO:0000313" key="3">
    <source>
        <dbReference type="Proteomes" id="UP000315925"/>
    </source>
</evidence>
<organism evidence="2 3">
    <name type="scientific">Methylacidiphilum kamchatkense Kam1</name>
    <dbReference type="NCBI Taxonomy" id="1202785"/>
    <lineage>
        <taxon>Bacteria</taxon>
        <taxon>Pseudomonadati</taxon>
        <taxon>Verrucomicrobiota</taxon>
        <taxon>Methylacidiphilae</taxon>
        <taxon>Methylacidiphilales</taxon>
        <taxon>Methylacidiphilaceae</taxon>
        <taxon>Methylacidiphilum (ex Ratnadevi et al. 2023)</taxon>
    </lineage>
</organism>
<keyword evidence="1" id="KW-1133">Transmembrane helix</keyword>
<name>A0A516TNR8_9BACT</name>
<reference evidence="3" key="1">
    <citation type="submission" date="2019-03" db="EMBL/GenBank/DDBJ databases">
        <title>Complete genome of Methylacidiphilum kamchatkense Kam1.</title>
        <authorList>
            <person name="Kruse T."/>
            <person name="Murarilal Ratnadevi C."/>
            <person name="Erikstad H.-A."/>
            <person name="Birkeland N.-K."/>
        </authorList>
    </citation>
    <scope>NUCLEOTIDE SEQUENCE [LARGE SCALE GENOMIC DNA]</scope>
    <source>
        <strain evidence="3">kam1</strain>
    </source>
</reference>
<dbReference type="Proteomes" id="UP000315925">
    <property type="component" value="Chromosome"/>
</dbReference>
<evidence type="ECO:0000313" key="2">
    <source>
        <dbReference type="EMBL" id="QDQ42879.1"/>
    </source>
</evidence>